<reference evidence="2 3" key="1">
    <citation type="submission" date="2014-06" db="EMBL/GenBank/DDBJ databases">
        <title>Whole Genome Sequences of Three Symbiotic Endozoicomonas Bacteria.</title>
        <authorList>
            <person name="Neave M.J."/>
            <person name="Apprill A."/>
            <person name="Voolstra C.R."/>
        </authorList>
    </citation>
    <scope>NUCLEOTIDE SEQUENCE [LARGE SCALE GENOMIC DNA]</scope>
    <source>
        <strain evidence="2 3">DSM 25634</strain>
    </source>
</reference>
<dbReference type="Proteomes" id="UP000028073">
    <property type="component" value="Unassembled WGS sequence"/>
</dbReference>
<dbReference type="InterPro" id="IPR041657">
    <property type="entry name" value="HTH_17"/>
</dbReference>
<dbReference type="RefSeq" id="WP_034836213.1">
    <property type="nucleotide sequence ID" value="NZ_JOKH01000002.1"/>
</dbReference>
<feature type="domain" description="Helix-turn-helix" evidence="1">
    <location>
        <begin position="82"/>
        <end position="128"/>
    </location>
</feature>
<dbReference type="AlphaFoldDB" id="A0A081NHF2"/>
<dbReference type="STRING" id="1137799.GZ78_09520"/>
<comment type="caution">
    <text evidence="2">The sequence shown here is derived from an EMBL/GenBank/DDBJ whole genome shotgun (WGS) entry which is preliminary data.</text>
</comment>
<dbReference type="EMBL" id="JOKH01000002">
    <property type="protein sequence ID" value="KEQ17875.1"/>
    <property type="molecule type" value="Genomic_DNA"/>
</dbReference>
<sequence>MTIKDKLTLPTAEEIAIAQECSREISAYLETGTESQQIDISSKDGEKHALSIPTRALSLLVDILAQLGQGNAVKIIPIHAELTTQEAADILNVSRPYLVRMLDQGDIPHHKVGRHRRVRYQDLMDYKAAVDAKRLSALDELSALSQMHDPEY</sequence>
<dbReference type="NCBIfam" id="TIGR01764">
    <property type="entry name" value="excise"/>
    <property type="match status" value="1"/>
</dbReference>
<dbReference type="InterPro" id="IPR010093">
    <property type="entry name" value="SinI_DNA-bd"/>
</dbReference>
<dbReference type="SUPFAM" id="SSF46955">
    <property type="entry name" value="Putative DNA-binding domain"/>
    <property type="match status" value="1"/>
</dbReference>
<organism evidence="2 3">
    <name type="scientific">Endozoicomonas numazuensis</name>
    <dbReference type="NCBI Taxonomy" id="1137799"/>
    <lineage>
        <taxon>Bacteria</taxon>
        <taxon>Pseudomonadati</taxon>
        <taxon>Pseudomonadota</taxon>
        <taxon>Gammaproteobacteria</taxon>
        <taxon>Oceanospirillales</taxon>
        <taxon>Endozoicomonadaceae</taxon>
        <taxon>Endozoicomonas</taxon>
    </lineage>
</organism>
<evidence type="ECO:0000259" key="1">
    <source>
        <dbReference type="Pfam" id="PF12728"/>
    </source>
</evidence>
<dbReference type="GO" id="GO:0003677">
    <property type="term" value="F:DNA binding"/>
    <property type="evidence" value="ECO:0007669"/>
    <property type="project" value="InterPro"/>
</dbReference>
<dbReference type="Pfam" id="PF12728">
    <property type="entry name" value="HTH_17"/>
    <property type="match status" value="1"/>
</dbReference>
<evidence type="ECO:0000313" key="3">
    <source>
        <dbReference type="Proteomes" id="UP000028073"/>
    </source>
</evidence>
<gene>
    <name evidence="2" type="ORF">GZ78_09520</name>
</gene>
<protein>
    <recommendedName>
        <fullName evidence="1">Helix-turn-helix domain-containing protein</fullName>
    </recommendedName>
</protein>
<accession>A0A081NHF2</accession>
<dbReference type="InterPro" id="IPR009061">
    <property type="entry name" value="DNA-bd_dom_put_sf"/>
</dbReference>
<keyword evidence="3" id="KW-1185">Reference proteome</keyword>
<dbReference type="eggNOG" id="COG3311">
    <property type="taxonomic scope" value="Bacteria"/>
</dbReference>
<name>A0A081NHF2_9GAMM</name>
<evidence type="ECO:0000313" key="2">
    <source>
        <dbReference type="EMBL" id="KEQ17875.1"/>
    </source>
</evidence>
<proteinExistence type="predicted"/>